<evidence type="ECO:0000313" key="1">
    <source>
        <dbReference type="EMBL" id="CAF1269133.1"/>
    </source>
</evidence>
<dbReference type="Proteomes" id="UP000681722">
    <property type="component" value="Unassembled WGS sequence"/>
</dbReference>
<name>A0A815B950_9BILA</name>
<dbReference type="OrthoDB" id="9983621at2759"/>
<evidence type="ECO:0000313" key="3">
    <source>
        <dbReference type="Proteomes" id="UP000663829"/>
    </source>
</evidence>
<reference evidence="1" key="1">
    <citation type="submission" date="2021-02" db="EMBL/GenBank/DDBJ databases">
        <authorList>
            <person name="Nowell W R."/>
        </authorList>
    </citation>
    <scope>NUCLEOTIDE SEQUENCE</scope>
</reference>
<dbReference type="Proteomes" id="UP000663829">
    <property type="component" value="Unassembled WGS sequence"/>
</dbReference>
<comment type="caution">
    <text evidence="1">The sequence shown here is derived from an EMBL/GenBank/DDBJ whole genome shotgun (WGS) entry which is preliminary data.</text>
</comment>
<keyword evidence="3" id="KW-1185">Reference proteome</keyword>
<evidence type="ECO:0000313" key="2">
    <source>
        <dbReference type="EMBL" id="CAF4055511.1"/>
    </source>
</evidence>
<protein>
    <submittedName>
        <fullName evidence="1">Uncharacterized protein</fullName>
    </submittedName>
</protein>
<proteinExistence type="predicted"/>
<gene>
    <name evidence="1" type="ORF">GPM918_LOCUS26991</name>
    <name evidence="2" type="ORF">SRO942_LOCUS27246</name>
</gene>
<organism evidence="1 3">
    <name type="scientific">Didymodactylos carnosus</name>
    <dbReference type="NCBI Taxonomy" id="1234261"/>
    <lineage>
        <taxon>Eukaryota</taxon>
        <taxon>Metazoa</taxon>
        <taxon>Spiralia</taxon>
        <taxon>Gnathifera</taxon>
        <taxon>Rotifera</taxon>
        <taxon>Eurotatoria</taxon>
        <taxon>Bdelloidea</taxon>
        <taxon>Philodinida</taxon>
        <taxon>Philodinidae</taxon>
        <taxon>Didymodactylos</taxon>
    </lineage>
</organism>
<dbReference type="AlphaFoldDB" id="A0A815B950"/>
<accession>A0A815B950</accession>
<dbReference type="EMBL" id="CAJNOQ010011124">
    <property type="protein sequence ID" value="CAF1269133.1"/>
    <property type="molecule type" value="Genomic_DNA"/>
</dbReference>
<dbReference type="EMBL" id="CAJOBC010022441">
    <property type="protein sequence ID" value="CAF4055511.1"/>
    <property type="molecule type" value="Genomic_DNA"/>
</dbReference>
<feature type="non-terminal residue" evidence="1">
    <location>
        <position position="1"/>
    </location>
</feature>
<sequence length="237" mass="26675">MTGSIFYACSSEKNDLRSECNSRRRRRQISGGLPAGYGNPSGAIPGQYYQSVSNPNAGHYGTINNLNPSGNNLVYPHHKQSYGANHYGSNHNLLPGNNAYGSSSWQNNNRPGSNGWYSGGIGGNNIYPYNNNYPNSNLYINGYFNNCCDNLIYLIKFETGKTIVLRQPLKINSSIELSTSSFRLNSNGSMPYYPMHRIEHQAWILDLLNHHQHIKHFVPELLILNPLKNYLIESYIP</sequence>